<dbReference type="Pfam" id="PF00565">
    <property type="entry name" value="SNase"/>
    <property type="match status" value="1"/>
</dbReference>
<gene>
    <name evidence="6" type="ORF">PS273GM_05840</name>
</gene>
<evidence type="ECO:0000256" key="3">
    <source>
        <dbReference type="ARBA" id="ARBA00022801"/>
    </source>
</evidence>
<dbReference type="PANTHER" id="PTHR12302">
    <property type="entry name" value="EBNA2 BINDING PROTEIN P100"/>
    <property type="match status" value="1"/>
</dbReference>
<feature type="chain" id="PRO_5008002723" evidence="4">
    <location>
        <begin position="19"/>
        <end position="159"/>
    </location>
</feature>
<dbReference type="Gene3D" id="2.40.50.90">
    <property type="match status" value="1"/>
</dbReference>
<dbReference type="EMBL" id="CP015641">
    <property type="protein sequence ID" value="ANF24702.1"/>
    <property type="molecule type" value="Genomic_DNA"/>
</dbReference>
<evidence type="ECO:0000256" key="2">
    <source>
        <dbReference type="ARBA" id="ARBA00022759"/>
    </source>
</evidence>
<name>A0A172WMM2_STUST</name>
<keyword evidence="2" id="KW-0255">Endonuclease</keyword>
<dbReference type="InterPro" id="IPR016071">
    <property type="entry name" value="Staphylococal_nuclease_OB-fold"/>
</dbReference>
<accession>A0A172WMM2</accession>
<reference evidence="6 7" key="1">
    <citation type="submission" date="2016-05" db="EMBL/GenBank/DDBJ databases">
        <title>Genome sequence of Pseudomonas stutzeri 273 and identification of the exopolysaccharide biosynthesis locus.</title>
        <authorList>
            <person name="Wu S."/>
            <person name="Sun C."/>
        </authorList>
    </citation>
    <scope>NUCLEOTIDE SEQUENCE [LARGE SCALE GENOMIC DNA]</scope>
    <source>
        <strain evidence="6 7">273</strain>
    </source>
</reference>
<evidence type="ECO:0000313" key="7">
    <source>
        <dbReference type="Proteomes" id="UP000077787"/>
    </source>
</evidence>
<feature type="signal peptide" evidence="4">
    <location>
        <begin position="1"/>
        <end position="18"/>
    </location>
</feature>
<dbReference type="RefSeq" id="WP_064480904.1">
    <property type="nucleotide sequence ID" value="NZ_CP015641.1"/>
</dbReference>
<sequence>MLRALVTSLLFSALPAFAASFDCRVTGIANGDTFSCLDASGEHVRVKLAEIDTPELQQPYGSQARQAIASYIFGKTVTLTAKGRDDAGRTLARVRAGDSEINSELVRTGNAWANRGHLDDRALLNLEAVARELGRGLWSLPKADQLPPWEWREQQRRSR</sequence>
<keyword evidence="1" id="KW-0540">Nuclease</keyword>
<protein>
    <submittedName>
        <fullName evidence="6">Nuclease</fullName>
    </submittedName>
</protein>
<feature type="domain" description="TNase-like" evidence="5">
    <location>
        <begin position="19"/>
        <end position="140"/>
    </location>
</feature>
<organism evidence="6 7">
    <name type="scientific">Stutzerimonas stutzeri</name>
    <name type="common">Pseudomonas stutzeri</name>
    <dbReference type="NCBI Taxonomy" id="316"/>
    <lineage>
        <taxon>Bacteria</taxon>
        <taxon>Pseudomonadati</taxon>
        <taxon>Pseudomonadota</taxon>
        <taxon>Gammaproteobacteria</taxon>
        <taxon>Pseudomonadales</taxon>
        <taxon>Pseudomonadaceae</taxon>
        <taxon>Stutzerimonas</taxon>
    </lineage>
</organism>
<proteinExistence type="predicted"/>
<dbReference type="GO" id="GO:0016787">
    <property type="term" value="F:hydrolase activity"/>
    <property type="evidence" value="ECO:0007669"/>
    <property type="project" value="UniProtKB-KW"/>
</dbReference>
<evidence type="ECO:0000256" key="4">
    <source>
        <dbReference type="SAM" id="SignalP"/>
    </source>
</evidence>
<dbReference type="AlphaFoldDB" id="A0A172WMM2"/>
<dbReference type="PANTHER" id="PTHR12302:SF3">
    <property type="entry name" value="SERINE_THREONINE-PROTEIN KINASE 31"/>
    <property type="match status" value="1"/>
</dbReference>
<dbReference type="SUPFAM" id="SSF50199">
    <property type="entry name" value="Staphylococcal nuclease"/>
    <property type="match status" value="1"/>
</dbReference>
<evidence type="ECO:0000313" key="6">
    <source>
        <dbReference type="EMBL" id="ANF24702.1"/>
    </source>
</evidence>
<keyword evidence="3" id="KW-0378">Hydrolase</keyword>
<dbReference type="PROSITE" id="PS50830">
    <property type="entry name" value="TNASE_3"/>
    <property type="match status" value="1"/>
</dbReference>
<dbReference type="Proteomes" id="UP000077787">
    <property type="component" value="Chromosome"/>
</dbReference>
<evidence type="ECO:0000259" key="5">
    <source>
        <dbReference type="PROSITE" id="PS50830"/>
    </source>
</evidence>
<dbReference type="GO" id="GO:0004519">
    <property type="term" value="F:endonuclease activity"/>
    <property type="evidence" value="ECO:0007669"/>
    <property type="project" value="UniProtKB-KW"/>
</dbReference>
<dbReference type="SMART" id="SM00318">
    <property type="entry name" value="SNc"/>
    <property type="match status" value="1"/>
</dbReference>
<evidence type="ECO:0000256" key="1">
    <source>
        <dbReference type="ARBA" id="ARBA00022722"/>
    </source>
</evidence>
<keyword evidence="4" id="KW-0732">Signal</keyword>
<dbReference type="InterPro" id="IPR035437">
    <property type="entry name" value="SNase_OB-fold_sf"/>
</dbReference>
<dbReference type="OrthoDB" id="9805504at2"/>